<evidence type="ECO:0000256" key="4">
    <source>
        <dbReference type="ARBA" id="ARBA00023015"/>
    </source>
</evidence>
<dbReference type="PANTHER" id="PTHR12881:SF10">
    <property type="entry name" value="MEDIATOR OF RNA POLYMERASE II TRANSCRIPTION SUBUNIT 1"/>
    <property type="match status" value="1"/>
</dbReference>
<evidence type="ECO:0000256" key="1">
    <source>
        <dbReference type="ARBA" id="ARBA00004123"/>
    </source>
</evidence>
<name>A0A091K3V5_COLST</name>
<dbReference type="PANTHER" id="PTHR12881">
    <property type="entry name" value="MEDIATOR OF RNA POLYMERASE II TRANSCRIPTION SUBUNIT 1"/>
    <property type="match status" value="1"/>
</dbReference>
<dbReference type="GO" id="GO:0046966">
    <property type="term" value="F:nuclear thyroid hormone receptor binding"/>
    <property type="evidence" value="ECO:0007669"/>
    <property type="project" value="TreeGrafter"/>
</dbReference>
<evidence type="ECO:0000256" key="3">
    <source>
        <dbReference type="ARBA" id="ARBA00020612"/>
    </source>
</evidence>
<comment type="subcellular location">
    <subcellularLocation>
        <location evidence="1 9">Nucleus</location>
    </subcellularLocation>
</comment>
<accession>A0A091K3V5</accession>
<evidence type="ECO:0000313" key="11">
    <source>
        <dbReference type="EMBL" id="KFP32137.1"/>
    </source>
</evidence>
<keyword evidence="7 9" id="KW-0539">Nucleus</keyword>
<evidence type="ECO:0000256" key="6">
    <source>
        <dbReference type="ARBA" id="ARBA00023163"/>
    </source>
</evidence>
<dbReference type="Pfam" id="PF10744">
    <property type="entry name" value="Med1"/>
    <property type="match status" value="1"/>
</dbReference>
<evidence type="ECO:0000256" key="9">
    <source>
        <dbReference type="RuleBase" id="RU364059"/>
    </source>
</evidence>
<keyword evidence="4 9" id="KW-0805">Transcription regulation</keyword>
<evidence type="ECO:0000256" key="8">
    <source>
        <dbReference type="ARBA" id="ARBA00031254"/>
    </source>
</evidence>
<keyword evidence="5 9" id="KW-0010">Activator</keyword>
<dbReference type="Proteomes" id="UP000053615">
    <property type="component" value="Unassembled WGS sequence"/>
</dbReference>
<comment type="similarity">
    <text evidence="2 9">Belongs to the Mediator complex subunit 1 family.</text>
</comment>
<dbReference type="InterPro" id="IPR051999">
    <property type="entry name" value="Mediator_complex_subunit_1"/>
</dbReference>
<dbReference type="GO" id="GO:0003712">
    <property type="term" value="F:transcription coregulator activity"/>
    <property type="evidence" value="ECO:0007669"/>
    <property type="project" value="InterPro"/>
</dbReference>
<evidence type="ECO:0000259" key="10">
    <source>
        <dbReference type="Pfam" id="PF10744"/>
    </source>
</evidence>
<evidence type="ECO:0000256" key="2">
    <source>
        <dbReference type="ARBA" id="ARBA00006210"/>
    </source>
</evidence>
<dbReference type="GO" id="GO:0097067">
    <property type="term" value="P:cellular response to thyroid hormone stimulus"/>
    <property type="evidence" value="ECO:0007669"/>
    <property type="project" value="TreeGrafter"/>
</dbReference>
<dbReference type="GO" id="GO:0016592">
    <property type="term" value="C:mediator complex"/>
    <property type="evidence" value="ECO:0007669"/>
    <property type="project" value="InterPro"/>
</dbReference>
<feature type="non-terminal residue" evidence="11">
    <location>
        <position position="1"/>
    </location>
</feature>
<dbReference type="InterPro" id="IPR019680">
    <property type="entry name" value="Mediator_Med1"/>
</dbReference>
<evidence type="ECO:0000313" key="12">
    <source>
        <dbReference type="Proteomes" id="UP000053615"/>
    </source>
</evidence>
<keyword evidence="6 9" id="KW-0804">Transcription</keyword>
<dbReference type="EMBL" id="KK545253">
    <property type="protein sequence ID" value="KFP32137.1"/>
    <property type="molecule type" value="Genomic_DNA"/>
</dbReference>
<dbReference type="GO" id="GO:0042809">
    <property type="term" value="F:nuclear vitamin D receptor binding"/>
    <property type="evidence" value="ECO:0007669"/>
    <property type="project" value="TreeGrafter"/>
</dbReference>
<keyword evidence="12" id="KW-1185">Reference proteome</keyword>
<dbReference type="GO" id="GO:0045944">
    <property type="term" value="P:positive regulation of transcription by RNA polymerase II"/>
    <property type="evidence" value="ECO:0007669"/>
    <property type="project" value="UniProtKB-ARBA"/>
</dbReference>
<proteinExistence type="inferred from homology"/>
<protein>
    <recommendedName>
        <fullName evidence="3 9">Mediator of RNA polymerase II transcription subunit 1</fullName>
    </recommendedName>
    <alternativeName>
        <fullName evidence="8 9">Mediator complex subunit 1</fullName>
    </alternativeName>
</protein>
<evidence type="ECO:0000256" key="7">
    <source>
        <dbReference type="ARBA" id="ARBA00023242"/>
    </source>
</evidence>
<dbReference type="GO" id="GO:0042974">
    <property type="term" value="F:nuclear retinoic acid receptor binding"/>
    <property type="evidence" value="ECO:0007669"/>
    <property type="project" value="TreeGrafter"/>
</dbReference>
<feature type="domain" description="Mediator complex subunit Med1" evidence="10">
    <location>
        <begin position="46"/>
        <end position="406"/>
    </location>
</feature>
<reference evidence="11 12" key="1">
    <citation type="submission" date="2014-04" db="EMBL/GenBank/DDBJ databases">
        <title>Genome evolution of avian class.</title>
        <authorList>
            <person name="Zhang G."/>
            <person name="Li C."/>
        </authorList>
    </citation>
    <scope>NUCLEOTIDE SEQUENCE [LARGE SCALE GENOMIC DNA]</scope>
    <source>
        <strain evidence="11">BGI_N325</strain>
    </source>
</reference>
<evidence type="ECO:0000256" key="5">
    <source>
        <dbReference type="ARBA" id="ARBA00023159"/>
    </source>
</evidence>
<organism evidence="11 12">
    <name type="scientific">Colius striatus</name>
    <name type="common">Speckled mousebird</name>
    <dbReference type="NCBI Taxonomy" id="57412"/>
    <lineage>
        <taxon>Eukaryota</taxon>
        <taxon>Metazoa</taxon>
        <taxon>Chordata</taxon>
        <taxon>Craniata</taxon>
        <taxon>Vertebrata</taxon>
        <taxon>Euteleostomi</taxon>
        <taxon>Archelosauria</taxon>
        <taxon>Archosauria</taxon>
        <taxon>Dinosauria</taxon>
        <taxon>Saurischia</taxon>
        <taxon>Theropoda</taxon>
        <taxon>Coelurosauria</taxon>
        <taxon>Aves</taxon>
        <taxon>Neognathae</taxon>
        <taxon>Neoaves</taxon>
        <taxon>Telluraves</taxon>
        <taxon>Coraciimorphae</taxon>
        <taxon>Coliiformes</taxon>
        <taxon>Coliidae</taxon>
        <taxon>Colius</taxon>
    </lineage>
</organism>
<comment type="function">
    <text evidence="9">Component of the Mediator complex, a coactivator involved in the regulated transcription of nearly all RNA polymerase II-dependent genes. Mediator functions as a bridge to convey information from gene-specific regulatory proteins to the basal RNA polymerase II transcription machinery. Mediator is recruited to promoters by direct interactions with regulatory proteins and serves as a scaffold for the assembly of a functional preinitiation complex with RNA polymerase II and the general transcription factors.</text>
</comment>
<sequence>STNALIERLRLKYQQKPWTETLKLVHFCIDKPRPVNNAPDGPLPSCMEKIQKALNVKSLFSVMNRLESLSKQKGLNAHISPSGTACYITSNMFYIEVQLEKDGKVMDVQLAHLGESPVVCDDLVQYLRMKNYDAFGKILEDLSNLYKTPGNSEMKAKGYLALQALEKDLYSMSLLDRTQDVNRITEVLHGKVGHLVPRIGGMPMNIEFYISPYQVLEEELNPGAQVCGTKAIVTVEGTDTLHKLPLSPLLVDSQAGEDSNPAFLPLTDGLSVDLLAFFVLKFYQPIPMSSSSIEEIQRLTGIKKKNHLVSGIQVTALKLAPLYELIIHCALKEKCGEDSSTPMPCFFVSLTDCPKHCYFINKGSEKSDVTGALVNKIPFSHPKCVPGVIEILRHQVAFNTLISSCVSEKHINEDDSELLYFEVVPHKNTSFSVFFPHPVKENLASVIIDVTTSREVQCHLHLNPQDPSLNSSDDFITRAMKRQVVLLCNIPVVMRAIFRNAAKVKAES</sequence>
<dbReference type="AlphaFoldDB" id="A0A091K3V5"/>
<gene>
    <name evidence="11" type="ORF">N325_03747</name>
</gene>
<feature type="non-terminal residue" evidence="11">
    <location>
        <position position="508"/>
    </location>
</feature>